<evidence type="ECO:0000256" key="8">
    <source>
        <dbReference type="SAM" id="MobiDB-lite"/>
    </source>
</evidence>
<dbReference type="InterPro" id="IPR017441">
    <property type="entry name" value="Protein_kinase_ATP_BS"/>
</dbReference>
<feature type="compositionally biased region" description="Basic and acidic residues" evidence="8">
    <location>
        <begin position="186"/>
        <end position="205"/>
    </location>
</feature>
<dbReference type="Gene3D" id="1.10.510.10">
    <property type="entry name" value="Transferase(Phosphotransferase) domain 1"/>
    <property type="match status" value="1"/>
</dbReference>
<dbReference type="SUPFAM" id="SSF56112">
    <property type="entry name" value="Protein kinase-like (PK-like)"/>
    <property type="match status" value="1"/>
</dbReference>
<evidence type="ECO:0000313" key="10">
    <source>
        <dbReference type="Ensembl" id="ENSCWAP00000002461.1"/>
    </source>
</evidence>
<dbReference type="CDD" id="cd14192">
    <property type="entry name" value="STKc_MLCK3"/>
    <property type="match status" value="1"/>
</dbReference>
<dbReference type="GO" id="GO:0004687">
    <property type="term" value="F:myosin light chain kinase activity"/>
    <property type="evidence" value="ECO:0007669"/>
    <property type="project" value="Ensembl"/>
</dbReference>
<feature type="compositionally biased region" description="Basic and acidic residues" evidence="8">
    <location>
        <begin position="158"/>
        <end position="172"/>
    </location>
</feature>
<dbReference type="GO" id="GO:0004683">
    <property type="term" value="F:calcium/calmodulin-dependent protein kinase activity"/>
    <property type="evidence" value="ECO:0007669"/>
    <property type="project" value="Ensembl"/>
</dbReference>
<keyword evidence="4 7" id="KW-0547">Nucleotide-binding</keyword>
<dbReference type="SMART" id="SM00220">
    <property type="entry name" value="S_TKc"/>
    <property type="match status" value="1"/>
</dbReference>
<accession>A0A8C3YBH8</accession>
<dbReference type="GO" id="GO:0043065">
    <property type="term" value="P:positive regulation of apoptotic process"/>
    <property type="evidence" value="ECO:0007669"/>
    <property type="project" value="TreeGrafter"/>
</dbReference>
<evidence type="ECO:0000256" key="3">
    <source>
        <dbReference type="ARBA" id="ARBA00022679"/>
    </source>
</evidence>
<dbReference type="GeneTree" id="ENSGT00940000160007"/>
<dbReference type="GO" id="GO:1905075">
    <property type="term" value="P:positive regulation of tight junction disassembly"/>
    <property type="evidence" value="ECO:0007669"/>
    <property type="project" value="Ensembl"/>
</dbReference>
<evidence type="ECO:0000256" key="6">
    <source>
        <dbReference type="ARBA" id="ARBA00022840"/>
    </source>
</evidence>
<evidence type="ECO:0000259" key="9">
    <source>
        <dbReference type="PROSITE" id="PS50011"/>
    </source>
</evidence>
<feature type="domain" description="Protein kinase" evidence="9">
    <location>
        <begin position="493"/>
        <end position="748"/>
    </location>
</feature>
<dbReference type="PANTHER" id="PTHR24342:SF20">
    <property type="entry name" value="MYOSIN LIGHT CHAIN KINASE, SMOOTH MUSCLE"/>
    <property type="match status" value="1"/>
</dbReference>
<dbReference type="Ensembl" id="ENSCWAT00000002683.1">
    <property type="protein sequence ID" value="ENSCWAP00000002461.1"/>
    <property type="gene ID" value="ENSCWAG00000001954.1"/>
</dbReference>
<keyword evidence="2" id="KW-0723">Serine/threonine-protein kinase</keyword>
<dbReference type="InterPro" id="IPR011009">
    <property type="entry name" value="Kinase-like_dom_sf"/>
</dbReference>
<sequence>MSGAPKDSLGAQGLPGLGKAYLTTMDKKLNVLNEKVDKLLHFQEDVTEKLQCVYQGMGHLEQGLHRLEASRVLGPTGAEYAPPGDTQAGWPEVLELVRAGRQEAAQHGARLEALFRMVVAVDKAIALVGAVFQNSKVVDFIMQGTVPWRKGRLTDGPVENKERVEEKGEKPKHTLSTRGVQAELRGPWEESQKVDLPEGTVERRPPINAPGVGSGFCTQAEVSPGPGGGVPGPVQVLSDVEAQTPGAASESPRTGLELSAVPKTASEAATSQEARQGTSASGPDTQPSEGMRPTPAPPGQVKAAQGGREAPPRISIHVQETDTPGELLVTRRSSLRTTPPAEAPAAAHPREQNPPGPRRCPQAPGTESEKHILKGSSEFSPLQRQSSDGGAKAKEEQGSGPKATIALGKAGWDKGANARAAGPQQDTAPGAGHPEPEKDCLARGVDGAEAGRRMPPGAEADSLVLDDSPAPPAPFEHRVVSVRETLTSAGYTVCQHEVLGGGRFGQVHRCTEKATGLSLAAKIIKVKSAKDREDVKNEISIMNQLSHVNLIQLYDAFESKTSFTLVMEYVDGGELFDRITEEKYHLTELDVVLFTKQICEGVHYLHQHYVLHLDLKPENILCVNQTGHQIKIIDFGLARRYKPREKLKVNFGTPEFLAPEVVNYEFVSFPTDMWSVGVISYMLLSGLSPFLGETDAETMNFIVNCNWDFDADSFEGLSEEAKDFVSRLLVKEKSCRMSATQCLKHEWLNNLPAKASKSKVRLKSQLLLQKYMAQRKWKKHFHVVTAANRLRKFPTCP</sequence>
<dbReference type="GO" id="GO:0005737">
    <property type="term" value="C:cytoplasm"/>
    <property type="evidence" value="ECO:0007669"/>
    <property type="project" value="Ensembl"/>
</dbReference>
<dbReference type="GO" id="GO:1905710">
    <property type="term" value="P:positive regulation of membrane permeability"/>
    <property type="evidence" value="ECO:0007669"/>
    <property type="project" value="Ensembl"/>
</dbReference>
<evidence type="ECO:0000256" key="4">
    <source>
        <dbReference type="ARBA" id="ARBA00022741"/>
    </source>
</evidence>
<keyword evidence="3" id="KW-0808">Transferase</keyword>
<dbReference type="AlphaFoldDB" id="A0A8C3YBH8"/>
<dbReference type="PROSITE" id="PS00108">
    <property type="entry name" value="PROTEIN_KINASE_ST"/>
    <property type="match status" value="1"/>
</dbReference>
<dbReference type="Pfam" id="PF00069">
    <property type="entry name" value="Pkinase"/>
    <property type="match status" value="1"/>
</dbReference>
<evidence type="ECO:0000313" key="11">
    <source>
        <dbReference type="Proteomes" id="UP000694540"/>
    </source>
</evidence>
<dbReference type="GO" id="GO:0005524">
    <property type="term" value="F:ATP binding"/>
    <property type="evidence" value="ECO:0007669"/>
    <property type="project" value="UniProtKB-UniRule"/>
</dbReference>
<dbReference type="GO" id="GO:0071347">
    <property type="term" value="P:cellular response to interleukin-1"/>
    <property type="evidence" value="ECO:0007669"/>
    <property type="project" value="Ensembl"/>
</dbReference>
<gene>
    <name evidence="10" type="primary">MYLK3</name>
</gene>
<evidence type="ECO:0000256" key="5">
    <source>
        <dbReference type="ARBA" id="ARBA00022777"/>
    </source>
</evidence>
<reference evidence="10" key="1">
    <citation type="submission" date="2025-08" db="UniProtKB">
        <authorList>
            <consortium name="Ensembl"/>
        </authorList>
    </citation>
    <scope>IDENTIFICATION</scope>
</reference>
<reference evidence="10" key="2">
    <citation type="submission" date="2025-09" db="UniProtKB">
        <authorList>
            <consortium name="Ensembl"/>
        </authorList>
    </citation>
    <scope>IDENTIFICATION</scope>
</reference>
<protein>
    <submittedName>
        <fullName evidence="10">Myosin light chain kinase 3</fullName>
    </submittedName>
</protein>
<evidence type="ECO:0000256" key="2">
    <source>
        <dbReference type="ARBA" id="ARBA00022527"/>
    </source>
</evidence>
<evidence type="ECO:0000256" key="1">
    <source>
        <dbReference type="ARBA" id="ARBA00006692"/>
    </source>
</evidence>
<feature type="region of interest" description="Disordered" evidence="8">
    <location>
        <begin position="152"/>
        <end position="470"/>
    </location>
</feature>
<dbReference type="Gene3D" id="3.30.200.20">
    <property type="entry name" value="Phosphorylase Kinase, domain 1"/>
    <property type="match status" value="1"/>
</dbReference>
<name>A0A8C3YBH8_9CETA</name>
<evidence type="ECO:0000256" key="7">
    <source>
        <dbReference type="PROSITE-ProRule" id="PRU10141"/>
    </source>
</evidence>
<dbReference type="PROSITE" id="PS00107">
    <property type="entry name" value="PROTEIN_KINASE_ATP"/>
    <property type="match status" value="1"/>
</dbReference>
<dbReference type="PROSITE" id="PS50011">
    <property type="entry name" value="PROTEIN_KINASE_DOM"/>
    <property type="match status" value="1"/>
</dbReference>
<organism evidence="10 11">
    <name type="scientific">Catagonus wagneri</name>
    <name type="common">Chacoan peccary</name>
    <dbReference type="NCBI Taxonomy" id="51154"/>
    <lineage>
        <taxon>Eukaryota</taxon>
        <taxon>Metazoa</taxon>
        <taxon>Chordata</taxon>
        <taxon>Craniata</taxon>
        <taxon>Vertebrata</taxon>
        <taxon>Euteleostomi</taxon>
        <taxon>Mammalia</taxon>
        <taxon>Eutheria</taxon>
        <taxon>Laurasiatheria</taxon>
        <taxon>Artiodactyla</taxon>
        <taxon>Suina</taxon>
        <taxon>Tayassuidae</taxon>
        <taxon>Catagonus</taxon>
    </lineage>
</organism>
<dbReference type="GO" id="GO:0035556">
    <property type="term" value="P:intracellular signal transduction"/>
    <property type="evidence" value="ECO:0007669"/>
    <property type="project" value="TreeGrafter"/>
</dbReference>
<dbReference type="PANTHER" id="PTHR24342">
    <property type="entry name" value="SERINE/THREONINE-PROTEIN KINASE 17"/>
    <property type="match status" value="1"/>
</dbReference>
<dbReference type="InterPro" id="IPR008271">
    <property type="entry name" value="Ser/Thr_kinase_AS"/>
</dbReference>
<dbReference type="GO" id="GO:0015629">
    <property type="term" value="C:actin cytoskeleton"/>
    <property type="evidence" value="ECO:0007669"/>
    <property type="project" value="Ensembl"/>
</dbReference>
<comment type="similarity">
    <text evidence="1">Belongs to the protein kinase superfamily. CAMK Ser/Thr protein kinase family.</text>
</comment>
<feature type="compositionally biased region" description="Polar residues" evidence="8">
    <location>
        <begin position="267"/>
        <end position="288"/>
    </location>
</feature>
<dbReference type="Proteomes" id="UP000694540">
    <property type="component" value="Unplaced"/>
</dbReference>
<dbReference type="InterPro" id="IPR000719">
    <property type="entry name" value="Prot_kinase_dom"/>
</dbReference>
<keyword evidence="5" id="KW-0418">Kinase</keyword>
<dbReference type="FunFam" id="1.10.510.10:FF:000135">
    <property type="entry name" value="Putative myosin light chain kinase 3"/>
    <property type="match status" value="1"/>
</dbReference>
<dbReference type="GO" id="GO:0045214">
    <property type="term" value="P:sarcomere organization"/>
    <property type="evidence" value="ECO:0007669"/>
    <property type="project" value="Ensembl"/>
</dbReference>
<proteinExistence type="inferred from homology"/>
<dbReference type="FunFam" id="3.30.200.20:FF:000196">
    <property type="entry name" value="Myosin light chain kinase family, member 4"/>
    <property type="match status" value="1"/>
</dbReference>
<keyword evidence="11" id="KW-1185">Reference proteome</keyword>
<dbReference type="GO" id="GO:0005634">
    <property type="term" value="C:nucleus"/>
    <property type="evidence" value="ECO:0007669"/>
    <property type="project" value="TreeGrafter"/>
</dbReference>
<keyword evidence="6 7" id="KW-0067">ATP-binding</keyword>
<feature type="compositionally biased region" description="Polar residues" evidence="8">
    <location>
        <begin position="377"/>
        <end position="388"/>
    </location>
</feature>
<feature type="binding site" evidence="7">
    <location>
        <position position="522"/>
    </location>
    <ligand>
        <name>ATP</name>
        <dbReference type="ChEBI" id="CHEBI:30616"/>
    </ligand>
</feature>